<dbReference type="KEGG" id="gba:J421_5542"/>
<keyword evidence="3" id="KW-1185">Reference proteome</keyword>
<dbReference type="HOGENOM" id="CLU_1616641_0_0_0"/>
<sequence length="164" mass="17211">MPPRNERIAAMVRGELAKNPNVGNDALLEKARAIDPKVRRLSPRQFHATYRLPALRAGAPKKAESKPAESRRPESGAPDGTADAGAAAPRPSAAPASAAPASAAPASASKALARPHAPEREAVRAILQTVAREALGTEDRASFVRLLDSLDERAATILSIFGRT</sequence>
<keyword evidence="2" id="KW-0614">Plasmid</keyword>
<accession>W0RRI4</accession>
<proteinExistence type="predicted"/>
<dbReference type="Proteomes" id="UP000019151">
    <property type="component" value="Plasmid 1"/>
</dbReference>
<reference evidence="2 3" key="1">
    <citation type="journal article" date="2014" name="Genome Announc.">
        <title>Genome Sequence and Methylome of Soil Bacterium Gemmatirosa kalamazoonensis KBS708T, a Member of the Rarely Cultivated Gemmatimonadetes Phylum.</title>
        <authorList>
            <person name="Debruyn J.M."/>
            <person name="Radosevich M."/>
            <person name="Wommack K.E."/>
            <person name="Polson S.W."/>
            <person name="Hauser L.J."/>
            <person name="Fawaz M.N."/>
            <person name="Korlach J."/>
            <person name="Tsai Y.C."/>
        </authorList>
    </citation>
    <scope>NUCLEOTIDE SEQUENCE [LARGE SCALE GENOMIC DNA]</scope>
    <source>
        <strain evidence="2 3">KBS708</strain>
        <plasmid evidence="3">Plasmid 1</plasmid>
    </source>
</reference>
<gene>
    <name evidence="2" type="ORF">J421_5542</name>
</gene>
<evidence type="ECO:0000313" key="3">
    <source>
        <dbReference type="Proteomes" id="UP000019151"/>
    </source>
</evidence>
<dbReference type="AlphaFoldDB" id="W0RRI4"/>
<geneLocation type="plasmid" evidence="2 3">
    <name>1</name>
</geneLocation>
<feature type="compositionally biased region" description="Basic and acidic residues" evidence="1">
    <location>
        <begin position="61"/>
        <end position="74"/>
    </location>
</feature>
<protein>
    <submittedName>
        <fullName evidence="2">Uncharacterized protein</fullName>
    </submittedName>
</protein>
<feature type="compositionally biased region" description="Low complexity" evidence="1">
    <location>
        <begin position="75"/>
        <end position="112"/>
    </location>
</feature>
<organism evidence="2 3">
    <name type="scientific">Gemmatirosa kalamazoonensis</name>
    <dbReference type="NCBI Taxonomy" id="861299"/>
    <lineage>
        <taxon>Bacteria</taxon>
        <taxon>Pseudomonadati</taxon>
        <taxon>Gemmatimonadota</taxon>
        <taxon>Gemmatimonadia</taxon>
        <taxon>Gemmatimonadales</taxon>
        <taxon>Gemmatimonadaceae</taxon>
        <taxon>Gemmatirosa</taxon>
    </lineage>
</organism>
<evidence type="ECO:0000256" key="1">
    <source>
        <dbReference type="SAM" id="MobiDB-lite"/>
    </source>
</evidence>
<feature type="region of interest" description="Disordered" evidence="1">
    <location>
        <begin position="39"/>
        <end position="118"/>
    </location>
</feature>
<evidence type="ECO:0000313" key="2">
    <source>
        <dbReference type="EMBL" id="AHG93077.1"/>
    </source>
</evidence>
<dbReference type="InParanoid" id="W0RRI4"/>
<name>W0RRI4_9BACT</name>
<dbReference type="EMBL" id="CP007129">
    <property type="protein sequence ID" value="AHG93077.1"/>
    <property type="molecule type" value="Genomic_DNA"/>
</dbReference>